<comment type="caution">
    <text evidence="2">The sequence shown here is derived from an EMBL/GenBank/DDBJ whole genome shotgun (WGS) entry which is preliminary data.</text>
</comment>
<keyword evidence="3" id="KW-1185">Reference proteome</keyword>
<evidence type="ECO:0000313" key="2">
    <source>
        <dbReference type="EMBL" id="MBB6098159.1"/>
    </source>
</evidence>
<dbReference type="EMBL" id="JACHHG010000005">
    <property type="protein sequence ID" value="MBB6098159.1"/>
    <property type="molecule type" value="Genomic_DNA"/>
</dbReference>
<dbReference type="GO" id="GO:0051213">
    <property type="term" value="F:dioxygenase activity"/>
    <property type="evidence" value="ECO:0007669"/>
    <property type="project" value="UniProtKB-KW"/>
</dbReference>
<sequence>MASSSPILDLEGLTLEVNHLPRAARFYHQVLGLEIVRLDETAGVAEFRVNTYQTLRCWMPLTRRSSDARLGRLGARGASHLHYAWQIPLGQLEAAKATLDAHGISWREIDLGNPEQPDPTVYFFDPFGHGLELRMVRLDPHDPRAPHFPPRLEARPPFALPVVGLREVALAFTNYAAMKERLPRAFGFACAKEQPERNFAQFTLGPGPEEDGKFTPRRWLYAWDPQVGLADMLGGEHACVRFYADVDEVQRLTLAAGLESLRDDHSLAVRDPEGHVFEFIAALAR</sequence>
<dbReference type="InterPro" id="IPR029068">
    <property type="entry name" value="Glyas_Bleomycin-R_OHBP_Dase"/>
</dbReference>
<dbReference type="InterPro" id="IPR050383">
    <property type="entry name" value="GlyoxalaseI/FosfomycinResist"/>
</dbReference>
<dbReference type="PROSITE" id="PS51819">
    <property type="entry name" value="VOC"/>
    <property type="match status" value="1"/>
</dbReference>
<evidence type="ECO:0000259" key="1">
    <source>
        <dbReference type="PROSITE" id="PS51819"/>
    </source>
</evidence>
<gene>
    <name evidence="2" type="ORF">HNR42_001584</name>
</gene>
<dbReference type="SUPFAM" id="SSF54593">
    <property type="entry name" value="Glyoxalase/Bleomycin resistance protein/Dihydroxybiphenyl dioxygenase"/>
    <property type="match status" value="2"/>
</dbReference>
<evidence type="ECO:0000313" key="3">
    <source>
        <dbReference type="Proteomes" id="UP000569951"/>
    </source>
</evidence>
<dbReference type="AlphaFoldDB" id="A0A841I180"/>
<keyword evidence="2" id="KW-0456">Lyase</keyword>
<proteinExistence type="predicted"/>
<reference evidence="2 3" key="1">
    <citation type="submission" date="2020-08" db="EMBL/GenBank/DDBJ databases">
        <title>Genomic Encyclopedia of Type Strains, Phase IV (KMG-IV): sequencing the most valuable type-strain genomes for metagenomic binning, comparative biology and taxonomic classification.</title>
        <authorList>
            <person name="Goeker M."/>
        </authorList>
    </citation>
    <scope>NUCLEOTIDE SEQUENCE [LARGE SCALE GENOMIC DNA]</scope>
    <source>
        <strain evidence="2 3">DSM 21458</strain>
    </source>
</reference>
<dbReference type="PANTHER" id="PTHR21366">
    <property type="entry name" value="GLYOXALASE FAMILY PROTEIN"/>
    <property type="match status" value="1"/>
</dbReference>
<name>A0A841I180_9DEIO</name>
<feature type="domain" description="VOC" evidence="1">
    <location>
        <begin position="9"/>
        <end position="136"/>
    </location>
</feature>
<dbReference type="InterPro" id="IPR037523">
    <property type="entry name" value="VOC_core"/>
</dbReference>
<dbReference type="GO" id="GO:0016829">
    <property type="term" value="F:lyase activity"/>
    <property type="evidence" value="ECO:0007669"/>
    <property type="project" value="UniProtKB-KW"/>
</dbReference>
<keyword evidence="2" id="KW-0560">Oxidoreductase</keyword>
<dbReference type="Proteomes" id="UP000569951">
    <property type="component" value="Unassembled WGS sequence"/>
</dbReference>
<organism evidence="2 3">
    <name type="scientific">Deinobacterium chartae</name>
    <dbReference type="NCBI Taxonomy" id="521158"/>
    <lineage>
        <taxon>Bacteria</taxon>
        <taxon>Thermotogati</taxon>
        <taxon>Deinococcota</taxon>
        <taxon>Deinococci</taxon>
        <taxon>Deinococcales</taxon>
        <taxon>Deinococcaceae</taxon>
        <taxon>Deinobacterium</taxon>
    </lineage>
</organism>
<dbReference type="Pfam" id="PF00903">
    <property type="entry name" value="Glyoxalase"/>
    <property type="match status" value="1"/>
</dbReference>
<protein>
    <submittedName>
        <fullName evidence="2">Catechol 2,3-dioxygenase-like lactoylglutathione lyase family enzyme</fullName>
    </submittedName>
</protein>
<dbReference type="RefSeq" id="WP_183986314.1">
    <property type="nucleotide sequence ID" value="NZ_JACHHG010000005.1"/>
</dbReference>
<keyword evidence="2" id="KW-0223">Dioxygenase</keyword>
<dbReference type="InterPro" id="IPR004360">
    <property type="entry name" value="Glyas_Fos-R_dOase_dom"/>
</dbReference>
<accession>A0A841I180</accession>
<dbReference type="Gene3D" id="3.10.180.10">
    <property type="entry name" value="2,3-Dihydroxybiphenyl 1,2-Dioxygenase, domain 1"/>
    <property type="match status" value="2"/>
</dbReference>